<evidence type="ECO:0000256" key="5">
    <source>
        <dbReference type="PROSITE-ProRule" id="PRU00288"/>
    </source>
</evidence>
<sequence length="452" mass="50795">MSQQQATRADIDNTFKRLTQNRHNKACFDCNTKGPTWASVTFGIFLCQDCAAAHRNLGVHISFVKSTHLDSWTTEQLEMMKCGGNGAAHDALDGISYKDTQSKYSSRLAQQYKRDLQAKAQKALSAPMGIENLIEDITTQPTNGQEPSLIDLEPMPSSIAGNGYINTTTTDSSGMAKNDDDFFALWEKKGQSKQQQQQQQLQTLRTNKYKQARPHQHLGARKVGMINFEEAQQRERHESQERERRAAEESQKRFSTPLYNHTPSSISRPSQRSSRLGIQDDDDEDDDWNHHSNVESRRHDDKDGEDMDRLGMGVARMNVRKPTASSSSYASRQQQEEEITYARDKFGNAKSISSDQYFGRNQYDPSRIAENSARLAKFQGASSISSDQYFDREPRRVDDFSGGYVRGTGTYRQGMSSSGGSGNALSKKLLSAASKGATKLQRVLAEMEQRHS</sequence>
<dbReference type="CDD" id="cd08831">
    <property type="entry name" value="ArfGap_ArfGap2_3_like"/>
    <property type="match status" value="1"/>
</dbReference>
<evidence type="ECO:0000259" key="7">
    <source>
        <dbReference type="PROSITE" id="PS50115"/>
    </source>
</evidence>
<feature type="compositionally biased region" description="Basic and acidic residues" evidence="6">
    <location>
        <begin position="288"/>
        <end position="302"/>
    </location>
</feature>
<organism evidence="8 9">
    <name type="scientific">Lichtheimia ornata</name>
    <dbReference type="NCBI Taxonomy" id="688661"/>
    <lineage>
        <taxon>Eukaryota</taxon>
        <taxon>Fungi</taxon>
        <taxon>Fungi incertae sedis</taxon>
        <taxon>Mucoromycota</taxon>
        <taxon>Mucoromycotina</taxon>
        <taxon>Mucoromycetes</taxon>
        <taxon>Mucorales</taxon>
        <taxon>Lichtheimiaceae</taxon>
        <taxon>Lichtheimia</taxon>
    </lineage>
</organism>
<dbReference type="GO" id="GO:0048205">
    <property type="term" value="P:COPI coating of Golgi vesicle"/>
    <property type="evidence" value="ECO:0007669"/>
    <property type="project" value="TreeGrafter"/>
</dbReference>
<dbReference type="InterPro" id="IPR038508">
    <property type="entry name" value="ArfGAP_dom_sf"/>
</dbReference>
<evidence type="ECO:0000256" key="2">
    <source>
        <dbReference type="ARBA" id="ARBA00022723"/>
    </source>
</evidence>
<dbReference type="Proteomes" id="UP001234581">
    <property type="component" value="Unassembled WGS sequence"/>
</dbReference>
<feature type="region of interest" description="Disordered" evidence="6">
    <location>
        <begin position="383"/>
        <end position="425"/>
    </location>
</feature>
<keyword evidence="9" id="KW-1185">Reference proteome</keyword>
<feature type="compositionally biased region" description="Basic residues" evidence="6">
    <location>
        <begin position="207"/>
        <end position="220"/>
    </location>
</feature>
<evidence type="ECO:0000313" key="9">
    <source>
        <dbReference type="Proteomes" id="UP001234581"/>
    </source>
</evidence>
<evidence type="ECO:0000313" key="8">
    <source>
        <dbReference type="EMBL" id="KAJ8660648.1"/>
    </source>
</evidence>
<evidence type="ECO:0000256" key="1">
    <source>
        <dbReference type="ARBA" id="ARBA00022468"/>
    </source>
</evidence>
<dbReference type="RefSeq" id="XP_058345561.1">
    <property type="nucleotide sequence ID" value="XM_058483763.1"/>
</dbReference>
<feature type="compositionally biased region" description="Basic and acidic residues" evidence="6">
    <location>
        <begin position="389"/>
        <end position="399"/>
    </location>
</feature>
<dbReference type="InterPro" id="IPR001164">
    <property type="entry name" value="ArfGAP_dom"/>
</dbReference>
<evidence type="ECO:0000256" key="3">
    <source>
        <dbReference type="ARBA" id="ARBA00022771"/>
    </source>
</evidence>
<comment type="caution">
    <text evidence="8">The sequence shown here is derived from an EMBL/GenBank/DDBJ whole genome shotgun (WGS) entry which is preliminary data.</text>
</comment>
<dbReference type="EMBL" id="JARTCD010000012">
    <property type="protein sequence ID" value="KAJ8660648.1"/>
    <property type="molecule type" value="Genomic_DNA"/>
</dbReference>
<dbReference type="PANTHER" id="PTHR45686">
    <property type="entry name" value="ADP-RIBOSYLATION FACTOR GTPASE ACTIVATING PROTEIN 3, ISOFORM H-RELATED"/>
    <property type="match status" value="1"/>
</dbReference>
<dbReference type="Gene3D" id="1.10.220.150">
    <property type="entry name" value="Arf GTPase activating protein"/>
    <property type="match status" value="1"/>
</dbReference>
<dbReference type="GO" id="GO:0008270">
    <property type="term" value="F:zinc ion binding"/>
    <property type="evidence" value="ECO:0007669"/>
    <property type="project" value="UniProtKB-KW"/>
</dbReference>
<name>A0AAD7V779_9FUNG</name>
<dbReference type="InterPro" id="IPR037278">
    <property type="entry name" value="ARFGAP/RecO"/>
</dbReference>
<evidence type="ECO:0000256" key="6">
    <source>
        <dbReference type="SAM" id="MobiDB-lite"/>
    </source>
</evidence>
<dbReference type="GO" id="GO:0000139">
    <property type="term" value="C:Golgi membrane"/>
    <property type="evidence" value="ECO:0007669"/>
    <property type="project" value="GOC"/>
</dbReference>
<reference evidence="8 9" key="1">
    <citation type="submission" date="2023-03" db="EMBL/GenBank/DDBJ databases">
        <title>Genome sequence of Lichtheimia ornata CBS 291.66.</title>
        <authorList>
            <person name="Mohabir J.T."/>
            <person name="Shea T.P."/>
            <person name="Kurbessoian T."/>
            <person name="Berby B."/>
            <person name="Fontaine J."/>
            <person name="Livny J."/>
            <person name="Gnirke A."/>
            <person name="Stajich J.E."/>
            <person name="Cuomo C.A."/>
        </authorList>
    </citation>
    <scope>NUCLEOTIDE SEQUENCE [LARGE SCALE GENOMIC DNA]</scope>
    <source>
        <strain evidence="8">CBS 291.66</strain>
    </source>
</reference>
<evidence type="ECO:0000256" key="4">
    <source>
        <dbReference type="ARBA" id="ARBA00022833"/>
    </source>
</evidence>
<dbReference type="SMART" id="SM00105">
    <property type="entry name" value="ArfGap"/>
    <property type="match status" value="1"/>
</dbReference>
<protein>
    <recommendedName>
        <fullName evidence="7">Arf-GAP domain-containing protein</fullName>
    </recommendedName>
</protein>
<keyword evidence="3 5" id="KW-0863">Zinc-finger</keyword>
<keyword evidence="2" id="KW-0479">Metal-binding</keyword>
<feature type="domain" description="Arf-GAP" evidence="7">
    <location>
        <begin position="12"/>
        <end position="94"/>
    </location>
</feature>
<accession>A0AAD7V779</accession>
<dbReference type="Pfam" id="PF01412">
    <property type="entry name" value="ArfGap"/>
    <property type="match status" value="1"/>
</dbReference>
<feature type="compositionally biased region" description="Low complexity" evidence="6">
    <location>
        <begin position="192"/>
        <end position="202"/>
    </location>
</feature>
<dbReference type="AlphaFoldDB" id="A0AAD7V779"/>
<dbReference type="SUPFAM" id="SSF57863">
    <property type="entry name" value="ArfGap/RecO-like zinc finger"/>
    <property type="match status" value="1"/>
</dbReference>
<feature type="region of interest" description="Disordered" evidence="6">
    <location>
        <begin position="188"/>
        <end position="337"/>
    </location>
</feature>
<proteinExistence type="predicted"/>
<keyword evidence="4" id="KW-0862">Zinc</keyword>
<dbReference type="GeneID" id="83211109"/>
<dbReference type="PROSITE" id="PS50115">
    <property type="entry name" value="ARFGAP"/>
    <property type="match status" value="1"/>
</dbReference>
<feature type="compositionally biased region" description="Low complexity" evidence="6">
    <location>
        <begin position="263"/>
        <end position="275"/>
    </location>
</feature>
<keyword evidence="1" id="KW-0343">GTPase activation</keyword>
<dbReference type="GO" id="GO:0005096">
    <property type="term" value="F:GTPase activator activity"/>
    <property type="evidence" value="ECO:0007669"/>
    <property type="project" value="UniProtKB-KW"/>
</dbReference>
<feature type="compositionally biased region" description="Basic and acidic residues" evidence="6">
    <location>
        <begin position="231"/>
        <end position="252"/>
    </location>
</feature>
<dbReference type="PRINTS" id="PR00405">
    <property type="entry name" value="REVINTRACTNG"/>
</dbReference>
<dbReference type="PANTHER" id="PTHR45686:SF18">
    <property type="entry name" value="ADP-RIBOSYLATION FACTOR GTPASE-ACTIVATING PROTEIN GCS1"/>
    <property type="match status" value="1"/>
</dbReference>
<feature type="compositionally biased region" description="Polar residues" evidence="6">
    <location>
        <begin position="253"/>
        <end position="262"/>
    </location>
</feature>
<gene>
    <name evidence="8" type="ORF">O0I10_003696</name>
</gene>